<evidence type="ECO:0000259" key="15">
    <source>
        <dbReference type="PROSITE" id="PS51352"/>
    </source>
</evidence>
<evidence type="ECO:0000313" key="17">
    <source>
        <dbReference type="Proteomes" id="UP000694395"/>
    </source>
</evidence>
<dbReference type="CDD" id="cd02961">
    <property type="entry name" value="PDI_a_family"/>
    <property type="match status" value="1"/>
</dbReference>
<dbReference type="CDD" id="cd03073">
    <property type="entry name" value="PDI_b'_ERp72_ERp57"/>
    <property type="match status" value="1"/>
</dbReference>
<dbReference type="Pfam" id="PF00085">
    <property type="entry name" value="Thioredoxin"/>
    <property type="match status" value="2"/>
</dbReference>
<protein>
    <recommendedName>
        <fullName evidence="6">Protein disulfide-isomerase A3</fullName>
        <ecNumber evidence="5">5.3.4.1</ecNumber>
    </recommendedName>
</protein>
<evidence type="ECO:0000256" key="3">
    <source>
        <dbReference type="ARBA" id="ARBA00004319"/>
    </source>
</evidence>
<dbReference type="PROSITE" id="PS00194">
    <property type="entry name" value="THIOREDOXIN_1"/>
    <property type="match status" value="2"/>
</dbReference>
<dbReference type="FunFam" id="3.40.30.10:FF:000017">
    <property type="entry name" value="Protein disulfide-isomerase A4"/>
    <property type="match status" value="1"/>
</dbReference>
<keyword evidence="8" id="KW-0677">Repeat</keyword>
<dbReference type="PROSITE" id="PS51352">
    <property type="entry name" value="THIOREDOXIN_2"/>
    <property type="match status" value="2"/>
</dbReference>
<dbReference type="Gene3D" id="3.40.30.10">
    <property type="entry name" value="Glutaredoxin"/>
    <property type="match status" value="3"/>
</dbReference>
<dbReference type="GO" id="GO:0009986">
    <property type="term" value="C:cell surface"/>
    <property type="evidence" value="ECO:0007669"/>
    <property type="project" value="TreeGrafter"/>
</dbReference>
<dbReference type="CDD" id="cd02995">
    <property type="entry name" value="PDI_a_PDI_a'_C"/>
    <property type="match status" value="1"/>
</dbReference>
<dbReference type="EC" id="5.3.4.1" evidence="5"/>
<evidence type="ECO:0000256" key="2">
    <source>
        <dbReference type="ARBA" id="ARBA00004223"/>
    </source>
</evidence>
<evidence type="ECO:0000313" key="16">
    <source>
        <dbReference type="Ensembl" id="ENSOMYP00000062905.2"/>
    </source>
</evidence>
<dbReference type="NCBIfam" id="TIGR01126">
    <property type="entry name" value="pdi_dom"/>
    <property type="match status" value="1"/>
</dbReference>
<feature type="signal peptide" evidence="14">
    <location>
        <begin position="1"/>
        <end position="27"/>
    </location>
</feature>
<name>A0A8C7VZQ5_ONCMY</name>
<reference evidence="16" key="1">
    <citation type="submission" date="2020-07" db="EMBL/GenBank/DDBJ databases">
        <title>A long reads based de novo assembly of the rainbow trout Arlee double haploid line genome.</title>
        <authorList>
            <person name="Gao G."/>
            <person name="Palti Y."/>
        </authorList>
    </citation>
    <scope>NUCLEOTIDE SEQUENCE [LARGE SCALE GENOMIC DNA]</scope>
</reference>
<dbReference type="GeneTree" id="ENSGT00940000166438"/>
<evidence type="ECO:0000256" key="1">
    <source>
        <dbReference type="ARBA" id="ARBA00001182"/>
    </source>
</evidence>
<evidence type="ECO:0000256" key="11">
    <source>
        <dbReference type="ARBA" id="ARBA00023235"/>
    </source>
</evidence>
<evidence type="ECO:0000256" key="5">
    <source>
        <dbReference type="ARBA" id="ARBA00012723"/>
    </source>
</evidence>
<dbReference type="InterPro" id="IPR036249">
    <property type="entry name" value="Thioredoxin-like_sf"/>
</dbReference>
<dbReference type="PRINTS" id="PR00421">
    <property type="entry name" value="THIOREDOXIN"/>
</dbReference>
<accession>A0A8C7VZQ5</accession>
<keyword evidence="17" id="KW-1185">Reference proteome</keyword>
<sequence>NMASFLSLISAFMLSVVIFSGAVVARGDVLELGDADFDYLAAEHETMLVKFYAPWCGHCKKLAPDFETAASRLKGTVPLAKVDCTASPDTCGRFGVTGYPTLKIFRNGEDSSSYDGPRSADGIVHYMKKQAGPNSVTLRSEADVEAFVNHFDASVVGTSYSRRVYVLLFRPPRLSGKFEESVLRFTETITTHTLRRFIRDNIFGMCPHLTNENRDKLKGQDLLTAYYDLDYLRNPKGSNYWRNRVMKVGYQFASQGLSFAVANRRDFVDELEEEFGLGASDGGDLPFVTIRTQQGFKYTMREEFTRDGKSLERFLEDYFAGRLKRYIKSEPIPEKNKGPVKVVVAESFEEIVNDPEKDVLIEFYAPWCGHCKSLEPKYKELAEQLYSDPNIVIAKMDATANDVPQGFDVQGFPTIYFARADKKDQPKRYEVKSPKTVISILHKQTQTSHIPVFPLYSFRETLHILMYQRLYMSGYKGSLKCFPL</sequence>
<dbReference type="Ensembl" id="ENSOMYT00000068496.2">
    <property type="protein sequence ID" value="ENSOMYP00000062905.2"/>
    <property type="gene ID" value="ENSOMYG00000028806.2"/>
</dbReference>
<evidence type="ECO:0000256" key="10">
    <source>
        <dbReference type="ARBA" id="ARBA00023157"/>
    </source>
</evidence>
<dbReference type="PANTHER" id="PTHR18929">
    <property type="entry name" value="PROTEIN DISULFIDE ISOMERASE"/>
    <property type="match status" value="1"/>
</dbReference>
<organism evidence="16 17">
    <name type="scientific">Oncorhynchus mykiss</name>
    <name type="common">Rainbow trout</name>
    <name type="synonym">Salmo gairdneri</name>
    <dbReference type="NCBI Taxonomy" id="8022"/>
    <lineage>
        <taxon>Eukaryota</taxon>
        <taxon>Metazoa</taxon>
        <taxon>Chordata</taxon>
        <taxon>Craniata</taxon>
        <taxon>Vertebrata</taxon>
        <taxon>Euteleostomi</taxon>
        <taxon>Actinopterygii</taxon>
        <taxon>Neopterygii</taxon>
        <taxon>Teleostei</taxon>
        <taxon>Protacanthopterygii</taxon>
        <taxon>Salmoniformes</taxon>
        <taxon>Salmonidae</taxon>
        <taxon>Salmoninae</taxon>
        <taxon>Oncorhynchus</taxon>
    </lineage>
</organism>
<dbReference type="GO" id="GO:0003756">
    <property type="term" value="F:protein disulfide isomerase activity"/>
    <property type="evidence" value="ECO:0007669"/>
    <property type="project" value="UniProtKB-EC"/>
</dbReference>
<keyword evidence="12" id="KW-0676">Redox-active center</keyword>
<dbReference type="PANTHER" id="PTHR18929:SF45">
    <property type="entry name" value="PROTEIN DISULFIDE-ISOMERASE"/>
    <property type="match status" value="1"/>
</dbReference>
<evidence type="ECO:0000256" key="9">
    <source>
        <dbReference type="ARBA" id="ARBA00022824"/>
    </source>
</evidence>
<dbReference type="InterPro" id="IPR005788">
    <property type="entry name" value="PDI_thioredoxin-like_dom"/>
</dbReference>
<dbReference type="GO" id="GO:0042470">
    <property type="term" value="C:melanosome"/>
    <property type="evidence" value="ECO:0007669"/>
    <property type="project" value="UniProtKB-SubCell"/>
</dbReference>
<keyword evidence="9" id="KW-0256">Endoplasmic reticulum</keyword>
<evidence type="ECO:0000256" key="6">
    <source>
        <dbReference type="ARBA" id="ARBA00022313"/>
    </source>
</evidence>
<reference evidence="16" key="2">
    <citation type="submission" date="2025-08" db="UniProtKB">
        <authorList>
            <consortium name="Ensembl"/>
        </authorList>
    </citation>
    <scope>IDENTIFICATION</scope>
</reference>
<dbReference type="Pfam" id="PF13848">
    <property type="entry name" value="Thioredoxin_6"/>
    <property type="match status" value="1"/>
</dbReference>
<dbReference type="GO" id="GO:0006457">
    <property type="term" value="P:protein folding"/>
    <property type="evidence" value="ECO:0007669"/>
    <property type="project" value="TreeGrafter"/>
</dbReference>
<evidence type="ECO:0000256" key="13">
    <source>
        <dbReference type="RuleBase" id="RU004208"/>
    </source>
</evidence>
<comment type="similarity">
    <text evidence="4 13">Belongs to the protein disulfide isomerase family.</text>
</comment>
<feature type="domain" description="Thioredoxin" evidence="15">
    <location>
        <begin position="305"/>
        <end position="470"/>
    </location>
</feature>
<evidence type="ECO:0000256" key="7">
    <source>
        <dbReference type="ARBA" id="ARBA00022729"/>
    </source>
</evidence>
<evidence type="ECO:0000256" key="14">
    <source>
        <dbReference type="SAM" id="SignalP"/>
    </source>
</evidence>
<proteinExistence type="inferred from homology"/>
<comment type="catalytic activity">
    <reaction evidence="1">
        <text>Catalyzes the rearrangement of -S-S- bonds in proteins.</text>
        <dbReference type="EC" id="5.3.4.1"/>
    </reaction>
</comment>
<dbReference type="InterPro" id="IPR013766">
    <property type="entry name" value="Thioredoxin_domain"/>
</dbReference>
<dbReference type="Proteomes" id="UP000694395">
    <property type="component" value="Chromosome 18"/>
</dbReference>
<evidence type="ECO:0000256" key="12">
    <source>
        <dbReference type="ARBA" id="ARBA00023284"/>
    </source>
</evidence>
<feature type="domain" description="Thioredoxin" evidence="15">
    <location>
        <begin position="3"/>
        <end position="132"/>
    </location>
</feature>
<dbReference type="SUPFAM" id="SSF52833">
    <property type="entry name" value="Thioredoxin-like"/>
    <property type="match status" value="3"/>
</dbReference>
<feature type="chain" id="PRO_5035442638" description="Protein disulfide-isomerase A3" evidence="14">
    <location>
        <begin position="28"/>
        <end position="484"/>
    </location>
</feature>
<dbReference type="AlphaFoldDB" id="A0A8C7VZQ5"/>
<evidence type="ECO:0000256" key="4">
    <source>
        <dbReference type="ARBA" id="ARBA00006347"/>
    </source>
</evidence>
<keyword evidence="11" id="KW-0413">Isomerase</keyword>
<dbReference type="InterPro" id="IPR017937">
    <property type="entry name" value="Thioredoxin_CS"/>
</dbReference>
<dbReference type="GO" id="GO:0005788">
    <property type="term" value="C:endoplasmic reticulum lumen"/>
    <property type="evidence" value="ECO:0007669"/>
    <property type="project" value="UniProtKB-SubCell"/>
</dbReference>
<evidence type="ECO:0000256" key="8">
    <source>
        <dbReference type="ARBA" id="ARBA00022737"/>
    </source>
</evidence>
<dbReference type="FunFam" id="3.40.30.10:FF:000054">
    <property type="entry name" value="Disulfide-isomerase A3"/>
    <property type="match status" value="1"/>
</dbReference>
<keyword evidence="7 14" id="KW-0732">Signal</keyword>
<dbReference type="GO" id="GO:0034976">
    <property type="term" value="P:response to endoplasmic reticulum stress"/>
    <property type="evidence" value="ECO:0007669"/>
    <property type="project" value="TreeGrafter"/>
</dbReference>
<keyword evidence="10" id="KW-1015">Disulfide bond</keyword>
<dbReference type="FunFam" id="3.40.30.10:FF:000045">
    <property type="entry name" value="Disulfide-isomerase A3"/>
    <property type="match status" value="1"/>
</dbReference>
<reference evidence="16" key="3">
    <citation type="submission" date="2025-09" db="UniProtKB">
        <authorList>
            <consortium name="Ensembl"/>
        </authorList>
    </citation>
    <scope>IDENTIFICATION</scope>
</reference>
<comment type="subcellular location">
    <subcellularLocation>
        <location evidence="3">Endoplasmic reticulum lumen</location>
    </subcellularLocation>
    <subcellularLocation>
        <location evidence="2">Melanosome</location>
    </subcellularLocation>
</comment>